<dbReference type="AlphaFoldDB" id="A0A9P9WS54"/>
<keyword evidence="2" id="KW-1185">Reference proteome</keyword>
<reference evidence="1" key="1">
    <citation type="submission" date="2021-03" db="EMBL/GenBank/DDBJ databases">
        <title>Revisited historic fungal species revealed as producer of novel bioactive compounds through whole genome sequencing and comparative genomics.</title>
        <authorList>
            <person name="Vignolle G.A."/>
            <person name="Hochenegger N."/>
            <person name="Mach R.L."/>
            <person name="Mach-Aigner A.R."/>
            <person name="Javad Rahimi M."/>
            <person name="Salim K.A."/>
            <person name="Chan C.M."/>
            <person name="Lim L.B.L."/>
            <person name="Cai F."/>
            <person name="Druzhinina I.S."/>
            <person name="U'Ren J.M."/>
            <person name="Derntl C."/>
        </authorList>
    </citation>
    <scope>NUCLEOTIDE SEQUENCE</scope>
    <source>
        <strain evidence="1">TUCIM 5799</strain>
    </source>
</reference>
<sequence length="245" mass="26336">MADVQTPESCVPMCSPPAPHLGVTGTQELDLDYMAAVKPVNMYATFVKPPIADWPGRLSLSAPTGSEANCALSDGQNDVSAAILRRAIIVHRTELLHSSSVARMAENMAPVRDGDTAHEAPIGVLHSRFARPSDLRVASGIIPTEPRLFLAWPSASGSTSCPPHPQASGPHLMGLSTGPFAQVHHHFRLAQAKGSSRLPLHGDAAAARLTKLHWLIIPDPVWPLPHAERQTSVSEDGINHWPWGW</sequence>
<evidence type="ECO:0000313" key="2">
    <source>
        <dbReference type="Proteomes" id="UP000829685"/>
    </source>
</evidence>
<accession>A0A9P9WS54</accession>
<proteinExistence type="predicted"/>
<protein>
    <submittedName>
        <fullName evidence="1">Uncharacterized protein</fullName>
    </submittedName>
</protein>
<organism evidence="1 2">
    <name type="scientific">Neoarthrinium moseri</name>
    <dbReference type="NCBI Taxonomy" id="1658444"/>
    <lineage>
        <taxon>Eukaryota</taxon>
        <taxon>Fungi</taxon>
        <taxon>Dikarya</taxon>
        <taxon>Ascomycota</taxon>
        <taxon>Pezizomycotina</taxon>
        <taxon>Sordariomycetes</taxon>
        <taxon>Xylariomycetidae</taxon>
        <taxon>Amphisphaeriales</taxon>
        <taxon>Apiosporaceae</taxon>
        <taxon>Neoarthrinium</taxon>
    </lineage>
</organism>
<dbReference type="EMBL" id="JAFIMR010000006">
    <property type="protein sequence ID" value="KAI1877411.1"/>
    <property type="molecule type" value="Genomic_DNA"/>
</dbReference>
<evidence type="ECO:0000313" key="1">
    <source>
        <dbReference type="EMBL" id="KAI1877411.1"/>
    </source>
</evidence>
<gene>
    <name evidence="1" type="ORF">JX265_003419</name>
</gene>
<comment type="caution">
    <text evidence="1">The sequence shown here is derived from an EMBL/GenBank/DDBJ whole genome shotgun (WGS) entry which is preliminary data.</text>
</comment>
<name>A0A9P9WS54_9PEZI</name>
<dbReference type="Proteomes" id="UP000829685">
    <property type="component" value="Unassembled WGS sequence"/>
</dbReference>